<protein>
    <submittedName>
        <fullName evidence="1">Uncharacterized protein</fullName>
    </submittedName>
</protein>
<evidence type="ECO:0000313" key="1">
    <source>
        <dbReference type="EMBL" id="ORY19739.1"/>
    </source>
</evidence>
<keyword evidence="2" id="KW-1185">Reference proteome</keyword>
<evidence type="ECO:0000313" key="2">
    <source>
        <dbReference type="Proteomes" id="UP000193144"/>
    </source>
</evidence>
<sequence>MWPFSFCGHCSDISHQILLCIQCLAWYRVFPGDMNVLEAEAASCAKTAGSWLRVDGGAGDADCYILLESGQ</sequence>
<reference evidence="1 2" key="1">
    <citation type="submission" date="2016-07" db="EMBL/GenBank/DDBJ databases">
        <title>Pervasive Adenine N6-methylation of Active Genes in Fungi.</title>
        <authorList>
            <consortium name="DOE Joint Genome Institute"/>
            <person name="Mondo S.J."/>
            <person name="Dannebaum R.O."/>
            <person name="Kuo R.C."/>
            <person name="Labutti K."/>
            <person name="Haridas S."/>
            <person name="Kuo A."/>
            <person name="Salamov A."/>
            <person name="Ahrendt S.R."/>
            <person name="Lipzen A."/>
            <person name="Sullivan W."/>
            <person name="Andreopoulos W.B."/>
            <person name="Clum A."/>
            <person name="Lindquist E."/>
            <person name="Daum C."/>
            <person name="Ramamoorthy G.K."/>
            <person name="Gryganskyi A."/>
            <person name="Culley D."/>
            <person name="Magnuson J.K."/>
            <person name="James T.Y."/>
            <person name="O'Malley M.A."/>
            <person name="Stajich J.E."/>
            <person name="Spatafora J.W."/>
            <person name="Visel A."/>
            <person name="Grigoriev I.V."/>
        </authorList>
    </citation>
    <scope>NUCLEOTIDE SEQUENCE [LARGE SCALE GENOMIC DNA]</scope>
    <source>
        <strain evidence="1 2">CBS 115471</strain>
    </source>
</reference>
<comment type="caution">
    <text evidence="1">The sequence shown here is derived from an EMBL/GenBank/DDBJ whole genome shotgun (WGS) entry which is preliminary data.</text>
</comment>
<gene>
    <name evidence="1" type="ORF">BCR34DRAFT_2153</name>
</gene>
<name>A0A1Y2AB08_9PLEO</name>
<organism evidence="1 2">
    <name type="scientific">Clohesyomyces aquaticus</name>
    <dbReference type="NCBI Taxonomy" id="1231657"/>
    <lineage>
        <taxon>Eukaryota</taxon>
        <taxon>Fungi</taxon>
        <taxon>Dikarya</taxon>
        <taxon>Ascomycota</taxon>
        <taxon>Pezizomycotina</taxon>
        <taxon>Dothideomycetes</taxon>
        <taxon>Pleosporomycetidae</taxon>
        <taxon>Pleosporales</taxon>
        <taxon>Lindgomycetaceae</taxon>
        <taxon>Clohesyomyces</taxon>
    </lineage>
</organism>
<accession>A0A1Y2AB08</accession>
<dbReference type="EMBL" id="MCFA01000001">
    <property type="protein sequence ID" value="ORY19739.1"/>
    <property type="molecule type" value="Genomic_DNA"/>
</dbReference>
<proteinExistence type="predicted"/>
<dbReference type="AlphaFoldDB" id="A0A1Y2AB08"/>
<dbReference type="Proteomes" id="UP000193144">
    <property type="component" value="Unassembled WGS sequence"/>
</dbReference>